<dbReference type="GO" id="GO:0015074">
    <property type="term" value="P:DNA integration"/>
    <property type="evidence" value="ECO:0007669"/>
    <property type="project" value="UniProtKB-KW"/>
</dbReference>
<dbReference type="Pfam" id="PF13495">
    <property type="entry name" value="Phage_int_SAM_4"/>
    <property type="match status" value="1"/>
</dbReference>
<dbReference type="RefSeq" id="WP_145167563.1">
    <property type="nucleotide sequence ID" value="NZ_CP036525.1"/>
</dbReference>
<dbReference type="PROSITE" id="PS51898">
    <property type="entry name" value="TYR_RECOMBINASE"/>
    <property type="match status" value="1"/>
</dbReference>
<dbReference type="InterPro" id="IPR011010">
    <property type="entry name" value="DNA_brk_join_enz"/>
</dbReference>
<dbReference type="EMBL" id="CP036525">
    <property type="protein sequence ID" value="QDT04861.1"/>
    <property type="molecule type" value="Genomic_DNA"/>
</dbReference>
<dbReference type="PANTHER" id="PTHR30349">
    <property type="entry name" value="PHAGE INTEGRASE-RELATED"/>
    <property type="match status" value="1"/>
</dbReference>
<sequence>MPKSNPQTPANPRGRYFPAELRQRLSEDLHLTGKAKRTHDGYIRAVRQLSDFAKCSPDKVTETQLRQFFLHLKNDREFANGSLRVALSGVKFFFTFTCKRDWEIFAMLKLQNAKTLPVVLTIEQVHRIMQITKTQRLLVFFWTVYTMGLRLNEALSLQVGDIDAARGFAHIHRGKGAKDRLLPLPPSTLKLLRSYWCTHQHPSLLFPGNRRGHSLAKHGISTAKNPMSEKTVQEAIAKITGTMNLGKKVTLHTLRHCYATHLLEAGVGLKALQKLMGHSSLQSTMIYLHLTDTAEANSREVINMMFGKSPGEDDGNDAGAKAKLK</sequence>
<dbReference type="Pfam" id="PF00589">
    <property type="entry name" value="Phage_integrase"/>
    <property type="match status" value="1"/>
</dbReference>
<evidence type="ECO:0000256" key="1">
    <source>
        <dbReference type="ARBA" id="ARBA00008857"/>
    </source>
</evidence>
<proteinExistence type="inferred from homology"/>
<dbReference type="KEGG" id="rlc:K227x_01380"/>
<keyword evidence="12" id="KW-1185">Reference proteome</keyword>
<dbReference type="Proteomes" id="UP000318538">
    <property type="component" value="Chromosome"/>
</dbReference>
<evidence type="ECO:0000313" key="12">
    <source>
        <dbReference type="Proteomes" id="UP000318538"/>
    </source>
</evidence>
<dbReference type="KEGG" id="rlc:K227x_32580"/>
<evidence type="ECO:0000256" key="6">
    <source>
        <dbReference type="SAM" id="MobiDB-lite"/>
    </source>
</evidence>
<dbReference type="PROSITE" id="PS51900">
    <property type="entry name" value="CB"/>
    <property type="match status" value="1"/>
</dbReference>
<dbReference type="InterPro" id="IPR050090">
    <property type="entry name" value="Tyrosine_recombinase_XerCD"/>
</dbReference>
<dbReference type="InterPro" id="IPR004107">
    <property type="entry name" value="Integrase_SAM-like_N"/>
</dbReference>
<dbReference type="InterPro" id="IPR010998">
    <property type="entry name" value="Integrase_recombinase_N"/>
</dbReference>
<dbReference type="AlphaFoldDB" id="A0A517N3P6"/>
<feature type="region of interest" description="Disordered" evidence="6">
    <location>
        <begin position="306"/>
        <end position="325"/>
    </location>
</feature>
<evidence type="ECO:0000259" key="7">
    <source>
        <dbReference type="PROSITE" id="PS51898"/>
    </source>
</evidence>
<dbReference type="Gene3D" id="1.10.150.130">
    <property type="match status" value="1"/>
</dbReference>
<dbReference type="OrthoDB" id="9801717at2"/>
<dbReference type="EMBL" id="CP036525">
    <property type="protein sequence ID" value="QDT03053.1"/>
    <property type="molecule type" value="Genomic_DNA"/>
</dbReference>
<evidence type="ECO:0000259" key="8">
    <source>
        <dbReference type="PROSITE" id="PS51900"/>
    </source>
</evidence>
<reference evidence="9 12" key="1">
    <citation type="submission" date="2019-02" db="EMBL/GenBank/DDBJ databases">
        <title>Deep-cultivation of Planctomycetes and their phenomic and genomic characterization uncovers novel biology.</title>
        <authorList>
            <person name="Wiegand S."/>
            <person name="Jogler M."/>
            <person name="Boedeker C."/>
            <person name="Pinto D."/>
            <person name="Vollmers J."/>
            <person name="Rivas-Marin E."/>
            <person name="Kohn T."/>
            <person name="Peeters S.H."/>
            <person name="Heuer A."/>
            <person name="Rast P."/>
            <person name="Oberbeckmann S."/>
            <person name="Bunk B."/>
            <person name="Jeske O."/>
            <person name="Meyerdierks A."/>
            <person name="Storesund J.E."/>
            <person name="Kallscheuer N."/>
            <person name="Luecker S."/>
            <person name="Lage O.M."/>
            <person name="Pohl T."/>
            <person name="Merkel B.J."/>
            <person name="Hornburger P."/>
            <person name="Mueller R.-W."/>
            <person name="Bruemmer F."/>
            <person name="Labrenz M."/>
            <person name="Spormann A.M."/>
            <person name="Op den Camp H."/>
            <person name="Overmann J."/>
            <person name="Amann R."/>
            <person name="Jetten M.S.M."/>
            <person name="Mascher T."/>
            <person name="Medema M.H."/>
            <person name="Devos D.P."/>
            <person name="Kaster A.-K."/>
            <person name="Ovreas L."/>
            <person name="Rohde M."/>
            <person name="Galperin M.Y."/>
            <person name="Jogler C."/>
        </authorList>
    </citation>
    <scope>NUCLEOTIDE SEQUENCE [LARGE SCALE GENOMIC DNA]</scope>
    <source>
        <strain evidence="9 12">K22_7</strain>
    </source>
</reference>
<dbReference type="SUPFAM" id="SSF56349">
    <property type="entry name" value="DNA breaking-rejoining enzymes"/>
    <property type="match status" value="1"/>
</dbReference>
<evidence type="ECO:0000313" key="11">
    <source>
        <dbReference type="EMBL" id="QDT04861.1"/>
    </source>
</evidence>
<dbReference type="EMBL" id="CP036525">
    <property type="protein sequence ID" value="QDT01770.1"/>
    <property type="molecule type" value="Genomic_DNA"/>
</dbReference>
<evidence type="ECO:0000313" key="10">
    <source>
        <dbReference type="EMBL" id="QDT03053.1"/>
    </source>
</evidence>
<feature type="domain" description="Tyr recombinase" evidence="7">
    <location>
        <begin position="115"/>
        <end position="303"/>
    </location>
</feature>
<keyword evidence="2" id="KW-0229">DNA integration</keyword>
<feature type="domain" description="Core-binding (CB)" evidence="8">
    <location>
        <begin position="16"/>
        <end position="98"/>
    </location>
</feature>
<organism evidence="9 12">
    <name type="scientific">Rubripirellula lacrimiformis</name>
    <dbReference type="NCBI Taxonomy" id="1930273"/>
    <lineage>
        <taxon>Bacteria</taxon>
        <taxon>Pseudomonadati</taxon>
        <taxon>Planctomycetota</taxon>
        <taxon>Planctomycetia</taxon>
        <taxon>Pirellulales</taxon>
        <taxon>Pirellulaceae</taxon>
        <taxon>Rubripirellula</taxon>
    </lineage>
</organism>
<evidence type="ECO:0000313" key="9">
    <source>
        <dbReference type="EMBL" id="QDT01770.1"/>
    </source>
</evidence>
<dbReference type="InterPro" id="IPR013762">
    <property type="entry name" value="Integrase-like_cat_sf"/>
</dbReference>
<dbReference type="InterPro" id="IPR002104">
    <property type="entry name" value="Integrase_catalytic"/>
</dbReference>
<comment type="similarity">
    <text evidence="1">Belongs to the 'phage' integrase family.</text>
</comment>
<evidence type="ECO:0000256" key="2">
    <source>
        <dbReference type="ARBA" id="ARBA00022908"/>
    </source>
</evidence>
<keyword evidence="3 5" id="KW-0238">DNA-binding</keyword>
<evidence type="ECO:0000256" key="5">
    <source>
        <dbReference type="PROSITE-ProRule" id="PRU01248"/>
    </source>
</evidence>
<dbReference type="GO" id="GO:0003677">
    <property type="term" value="F:DNA binding"/>
    <property type="evidence" value="ECO:0007669"/>
    <property type="project" value="UniProtKB-UniRule"/>
</dbReference>
<dbReference type="KEGG" id="rlc:K227x_14320"/>
<name>A0A517N3P6_9BACT</name>
<accession>A0A517N3P6</accession>
<dbReference type="PANTHER" id="PTHR30349:SF64">
    <property type="entry name" value="PROPHAGE INTEGRASE INTD-RELATED"/>
    <property type="match status" value="1"/>
</dbReference>
<dbReference type="GO" id="GO:0006310">
    <property type="term" value="P:DNA recombination"/>
    <property type="evidence" value="ECO:0007669"/>
    <property type="project" value="UniProtKB-KW"/>
</dbReference>
<dbReference type="InterPro" id="IPR044068">
    <property type="entry name" value="CB"/>
</dbReference>
<gene>
    <name evidence="9" type="primary">xerD_2</name>
    <name evidence="10" type="synonym">xerD_4</name>
    <name evidence="11" type="synonym">xerD_9</name>
    <name evidence="9" type="ORF">K227x_01380</name>
    <name evidence="10" type="ORF">K227x_14320</name>
    <name evidence="11" type="ORF">K227x_32580</name>
</gene>
<protein>
    <submittedName>
        <fullName evidence="9">Tyrosine recombinase XerD</fullName>
    </submittedName>
</protein>
<evidence type="ECO:0000256" key="4">
    <source>
        <dbReference type="ARBA" id="ARBA00023172"/>
    </source>
</evidence>
<evidence type="ECO:0000256" key="3">
    <source>
        <dbReference type="ARBA" id="ARBA00023125"/>
    </source>
</evidence>
<dbReference type="Gene3D" id="1.10.443.10">
    <property type="entry name" value="Intergrase catalytic core"/>
    <property type="match status" value="1"/>
</dbReference>
<keyword evidence="4" id="KW-0233">DNA recombination</keyword>